<protein>
    <submittedName>
        <fullName evidence="2">Uncharacterized protein</fullName>
    </submittedName>
</protein>
<dbReference type="RefSeq" id="WP_203785215.1">
    <property type="nucleotide sequence ID" value="NZ_BOMV01000060.1"/>
</dbReference>
<evidence type="ECO:0000313" key="2">
    <source>
        <dbReference type="EMBL" id="GIE98187.1"/>
    </source>
</evidence>
<evidence type="ECO:0000256" key="1">
    <source>
        <dbReference type="SAM" id="MobiDB-lite"/>
    </source>
</evidence>
<reference evidence="2" key="1">
    <citation type="submission" date="2021-01" db="EMBL/GenBank/DDBJ databases">
        <title>Whole genome shotgun sequence of Actinoplanes rishiriensis NBRC 108556.</title>
        <authorList>
            <person name="Komaki H."/>
            <person name="Tamura T."/>
        </authorList>
    </citation>
    <scope>NUCLEOTIDE SEQUENCE</scope>
    <source>
        <strain evidence="2">NBRC 108556</strain>
    </source>
</reference>
<feature type="compositionally biased region" description="Low complexity" evidence="1">
    <location>
        <begin position="1"/>
        <end position="16"/>
    </location>
</feature>
<dbReference type="Proteomes" id="UP000636960">
    <property type="component" value="Unassembled WGS sequence"/>
</dbReference>
<organism evidence="2 3">
    <name type="scientific">Paractinoplanes rishiriensis</name>
    <dbReference type="NCBI Taxonomy" id="1050105"/>
    <lineage>
        <taxon>Bacteria</taxon>
        <taxon>Bacillati</taxon>
        <taxon>Actinomycetota</taxon>
        <taxon>Actinomycetes</taxon>
        <taxon>Micromonosporales</taxon>
        <taxon>Micromonosporaceae</taxon>
        <taxon>Paractinoplanes</taxon>
    </lineage>
</organism>
<name>A0A919K3J6_9ACTN</name>
<comment type="caution">
    <text evidence="2">The sequence shown here is derived from an EMBL/GenBank/DDBJ whole genome shotgun (WGS) entry which is preliminary data.</text>
</comment>
<accession>A0A919K3J6</accession>
<keyword evidence="3" id="KW-1185">Reference proteome</keyword>
<evidence type="ECO:0000313" key="3">
    <source>
        <dbReference type="Proteomes" id="UP000636960"/>
    </source>
</evidence>
<proteinExistence type="predicted"/>
<sequence length="64" mass="6254">MPDTGAEAPADPEPAGVPDTGADPLIDPGVLEPDSAGLPGTAAGVLTEAEPWGRALPVGRAPLE</sequence>
<dbReference type="AlphaFoldDB" id="A0A919K3J6"/>
<feature type="region of interest" description="Disordered" evidence="1">
    <location>
        <begin position="1"/>
        <end position="43"/>
    </location>
</feature>
<gene>
    <name evidence="2" type="ORF">Ari01nite_56520</name>
</gene>
<dbReference type="EMBL" id="BOMV01000060">
    <property type="protein sequence ID" value="GIE98187.1"/>
    <property type="molecule type" value="Genomic_DNA"/>
</dbReference>